<dbReference type="GO" id="GO:0046872">
    <property type="term" value="F:metal ion binding"/>
    <property type="evidence" value="ECO:0007669"/>
    <property type="project" value="UniProtKB-KW"/>
</dbReference>
<feature type="binding site" evidence="5">
    <location>
        <position position="137"/>
    </location>
    <ligand>
        <name>substrate</name>
    </ligand>
</feature>
<proteinExistence type="predicted"/>
<evidence type="ECO:0000256" key="4">
    <source>
        <dbReference type="ARBA" id="ARBA00030169"/>
    </source>
</evidence>
<comment type="cofactor">
    <cofactor evidence="5">
        <name>Mg(2+)</name>
        <dbReference type="ChEBI" id="CHEBI:18420"/>
    </cofactor>
</comment>
<evidence type="ECO:0000313" key="6">
    <source>
        <dbReference type="EMBL" id="EFF74903.1"/>
    </source>
</evidence>
<evidence type="ECO:0000256" key="5">
    <source>
        <dbReference type="PIRSR" id="PIRSR605493-1"/>
    </source>
</evidence>
<dbReference type="AlphaFoldDB" id="D4XE52"/>
<accession>D4XE52</accession>
<name>D4XE52_9BURK</name>
<dbReference type="Proteomes" id="UP000004510">
    <property type="component" value="Unassembled WGS sequence"/>
</dbReference>
<dbReference type="HOGENOM" id="CLU_072626_3_2_4"/>
<dbReference type="EMBL" id="ADMS01000086">
    <property type="protein sequence ID" value="EFF74903.1"/>
    <property type="molecule type" value="Genomic_DNA"/>
</dbReference>
<dbReference type="GO" id="GO:0008168">
    <property type="term" value="F:methyltransferase activity"/>
    <property type="evidence" value="ECO:0007669"/>
    <property type="project" value="UniProtKB-KW"/>
</dbReference>
<evidence type="ECO:0000256" key="1">
    <source>
        <dbReference type="ARBA" id="ARBA00001968"/>
    </source>
</evidence>
<dbReference type="CDD" id="cd16841">
    <property type="entry name" value="RraA_family"/>
    <property type="match status" value="1"/>
</dbReference>
<sequence>MRIRLIARRILPLDFLMTPIGFRILPRPASAVAADVLAGFAELGSAQISDCMNRLYGVVGLRPMHGGTRRMVGLALTVKTRPGDNLLIHQAISMGAAGDVIVVDGAGDASNALVGELMMMDAQARGIAGFVIDGAVRDVDVFAQGEFGCFARAVSHKGPYKDGPGEINVAVSVGGQVVQAGDVVVGDADGVVVIPAEHAAAVLALAQKKEADEAVAKQKLRAGTYTKPWLEKAIAEKTGGAK</sequence>
<dbReference type="eggNOG" id="COG0684">
    <property type="taxonomic scope" value="Bacteria"/>
</dbReference>
<dbReference type="NCBIfam" id="NF004850">
    <property type="entry name" value="PRK06201.1"/>
    <property type="match status" value="1"/>
</dbReference>
<dbReference type="PANTHER" id="PTHR33254:SF4">
    <property type="entry name" value="4-HYDROXY-4-METHYL-2-OXOGLUTARATE ALDOLASE 3-RELATED"/>
    <property type="match status" value="1"/>
</dbReference>
<comment type="caution">
    <text evidence="6">The sequence shown here is derived from an EMBL/GenBank/DDBJ whole genome shotgun (WGS) entry which is preliminary data.</text>
</comment>
<dbReference type="InterPro" id="IPR005493">
    <property type="entry name" value="RraA/RraA-like"/>
</dbReference>
<dbReference type="PANTHER" id="PTHR33254">
    <property type="entry name" value="4-HYDROXY-4-METHYL-2-OXOGLUTARATE ALDOLASE 3-RELATED"/>
    <property type="match status" value="1"/>
</dbReference>
<comment type="cofactor">
    <cofactor evidence="1">
        <name>a divalent metal cation</name>
        <dbReference type="ChEBI" id="CHEBI:60240"/>
    </cofactor>
</comment>
<organism evidence="6 7">
    <name type="scientific">Achromobacter piechaudii ATCC 43553</name>
    <dbReference type="NCBI Taxonomy" id="742159"/>
    <lineage>
        <taxon>Bacteria</taxon>
        <taxon>Pseudomonadati</taxon>
        <taxon>Pseudomonadota</taxon>
        <taxon>Betaproteobacteria</taxon>
        <taxon>Burkholderiales</taxon>
        <taxon>Alcaligenaceae</taxon>
        <taxon>Achromobacter</taxon>
    </lineage>
</organism>
<reference evidence="7" key="1">
    <citation type="submission" date="2010-03" db="EMBL/GenBank/DDBJ databases">
        <title>Complete sequence of Mobiluncus curtisii ATCC 43063.</title>
        <authorList>
            <person name="Muzny D."/>
            <person name="Qin X."/>
            <person name="Deng J."/>
            <person name="Jiang H."/>
            <person name="Liu Y."/>
            <person name="Qu J."/>
            <person name="Song X.-Z."/>
            <person name="Zhang L."/>
            <person name="Thornton R."/>
            <person name="Coyle M."/>
            <person name="Francisco L."/>
            <person name="Jackson L."/>
            <person name="Javaid M."/>
            <person name="Korchina V."/>
            <person name="Kovar C."/>
            <person name="Mata R."/>
            <person name="Mathew T."/>
            <person name="Ngo R."/>
            <person name="Nguyen L."/>
            <person name="Nguyen N."/>
            <person name="Okwuonu G."/>
            <person name="Ongeri F."/>
            <person name="Pham C."/>
            <person name="Simmons D."/>
            <person name="Wilczek-Boney K."/>
            <person name="Hale W."/>
            <person name="Jakkamsetti A."/>
            <person name="Pham P."/>
            <person name="Ruth R."/>
            <person name="San Lucas F."/>
            <person name="Warren J."/>
            <person name="Zhang J."/>
            <person name="Zhao Z."/>
            <person name="Zhou C."/>
            <person name="Zhu D."/>
            <person name="Lee S."/>
            <person name="Bess C."/>
            <person name="Blankenburg K."/>
            <person name="Forbes L."/>
            <person name="Fu Q."/>
            <person name="Gubbala S."/>
            <person name="Hirani K."/>
            <person name="Jayaseelan J.C."/>
            <person name="Lara F."/>
            <person name="Munidasa M."/>
            <person name="Palculict T."/>
            <person name="Patil S."/>
            <person name="Pu L.-L."/>
            <person name="Saada N."/>
            <person name="Tang L."/>
            <person name="Weissenberger G."/>
            <person name="Zhu Y."/>
            <person name="Hemphill L."/>
            <person name="Shang Y."/>
            <person name="Youmans B."/>
            <person name="Ayvaz T."/>
            <person name="Ross M."/>
            <person name="Santibanez J."/>
            <person name="Aqrawi P."/>
            <person name="Gross S."/>
            <person name="Joshi V."/>
            <person name="Fowler G."/>
            <person name="Nazareth L."/>
            <person name="Reid J."/>
            <person name="Worley K."/>
            <person name="Petrosino J."/>
            <person name="Highlander S."/>
            <person name="Gibbs R."/>
            <person name="Gibbs R."/>
        </authorList>
    </citation>
    <scope>NUCLEOTIDE SEQUENCE [LARGE SCALE GENOMIC DNA]</scope>
    <source>
        <strain evidence="7">ATCC 43553</strain>
    </source>
</reference>
<gene>
    <name evidence="6" type="primary">menG2</name>
    <name evidence="6" type="ORF">HMPREF0004_3749</name>
</gene>
<feature type="binding site" evidence="5">
    <location>
        <begin position="115"/>
        <end position="118"/>
    </location>
    <ligand>
        <name>substrate</name>
    </ligand>
</feature>
<keyword evidence="6" id="KW-0808">Transferase</keyword>
<evidence type="ECO:0000313" key="7">
    <source>
        <dbReference type="Proteomes" id="UP000004510"/>
    </source>
</evidence>
<dbReference type="PATRIC" id="fig|742159.3.peg.4762"/>
<evidence type="ECO:0000256" key="2">
    <source>
        <dbReference type="ARBA" id="ARBA00016549"/>
    </source>
</evidence>
<evidence type="ECO:0000256" key="3">
    <source>
        <dbReference type="ARBA" id="ARBA00029596"/>
    </source>
</evidence>
<keyword evidence="5" id="KW-0479">Metal-binding</keyword>
<protein>
    <recommendedName>
        <fullName evidence="2">Putative 4-hydroxy-4-methyl-2-oxoglutarate aldolase</fullName>
    </recommendedName>
    <alternativeName>
        <fullName evidence="3">Regulator of ribonuclease activity homolog</fullName>
    </alternativeName>
    <alternativeName>
        <fullName evidence="4">RraA-like protein</fullName>
    </alternativeName>
</protein>
<feature type="binding site" evidence="5">
    <location>
        <position position="138"/>
    </location>
    <ligand>
        <name>Mg(2+)</name>
        <dbReference type="ChEBI" id="CHEBI:18420"/>
    </ligand>
</feature>
<keyword evidence="6" id="KW-0489">Methyltransferase</keyword>
<dbReference type="SUPFAM" id="SSF89562">
    <property type="entry name" value="RraA-like"/>
    <property type="match status" value="1"/>
</dbReference>
<keyword evidence="5" id="KW-0460">Magnesium</keyword>
<dbReference type="Pfam" id="PF03737">
    <property type="entry name" value="RraA-like"/>
    <property type="match status" value="1"/>
</dbReference>
<dbReference type="Gene3D" id="3.50.30.40">
    <property type="entry name" value="Ribonuclease E inhibitor RraA/RraA-like"/>
    <property type="match status" value="1"/>
</dbReference>
<dbReference type="GO" id="GO:0032259">
    <property type="term" value="P:methylation"/>
    <property type="evidence" value="ECO:0007669"/>
    <property type="project" value="UniProtKB-KW"/>
</dbReference>
<dbReference type="InterPro" id="IPR036704">
    <property type="entry name" value="RraA/RraA-like_sf"/>
</dbReference>